<evidence type="ECO:0000313" key="5">
    <source>
        <dbReference type="Proteomes" id="UP000005408"/>
    </source>
</evidence>
<dbReference type="EnsemblMetazoa" id="G17243.1">
    <property type="protein sequence ID" value="G17243.1:cds"/>
    <property type="gene ID" value="G17243"/>
</dbReference>
<sequence length="141" mass="16169">MKLQDSGILLLSCVLIFHLDFLIVNAAENDTMCPCSCDYMDKIEYWKNKSNEYANKTLIEIYNELLPQLEATKKALEEDKTQLSSYQAKKTSAADSRPSAKQVGSTFGIIFISIFLGLVIAFDLSSYKRHLRTIRFCRRRL</sequence>
<dbReference type="EnsemblMetazoa" id="G17243.6">
    <property type="protein sequence ID" value="G17243.6:cds"/>
    <property type="gene ID" value="G17243"/>
</dbReference>
<reference evidence="4" key="1">
    <citation type="submission" date="2022-08" db="UniProtKB">
        <authorList>
            <consortium name="EnsemblMetazoa"/>
        </authorList>
    </citation>
    <scope>IDENTIFICATION</scope>
    <source>
        <strain evidence="4">05x7-T-G4-1.051#20</strain>
    </source>
</reference>
<evidence type="ECO:0000256" key="3">
    <source>
        <dbReference type="SAM" id="SignalP"/>
    </source>
</evidence>
<evidence type="ECO:0000256" key="2">
    <source>
        <dbReference type="SAM" id="Phobius"/>
    </source>
</evidence>
<accession>A0A8W8J4R7</accession>
<name>A0A8W8J4R7_MAGGI</name>
<keyword evidence="1" id="KW-0175">Coiled coil</keyword>
<evidence type="ECO:0000313" key="4">
    <source>
        <dbReference type="EnsemblMetazoa" id="G17243.6:cds"/>
    </source>
</evidence>
<keyword evidence="3" id="KW-0732">Signal</keyword>
<dbReference type="OrthoDB" id="6136676at2759"/>
<dbReference type="EnsemblMetazoa" id="G17243.4">
    <property type="protein sequence ID" value="G17243.4:cds"/>
    <property type="gene ID" value="G17243"/>
</dbReference>
<organism evidence="4 5">
    <name type="scientific">Magallana gigas</name>
    <name type="common">Pacific oyster</name>
    <name type="synonym">Crassostrea gigas</name>
    <dbReference type="NCBI Taxonomy" id="29159"/>
    <lineage>
        <taxon>Eukaryota</taxon>
        <taxon>Metazoa</taxon>
        <taxon>Spiralia</taxon>
        <taxon>Lophotrochozoa</taxon>
        <taxon>Mollusca</taxon>
        <taxon>Bivalvia</taxon>
        <taxon>Autobranchia</taxon>
        <taxon>Pteriomorphia</taxon>
        <taxon>Ostreida</taxon>
        <taxon>Ostreoidea</taxon>
        <taxon>Ostreidae</taxon>
        <taxon>Magallana</taxon>
    </lineage>
</organism>
<protein>
    <submittedName>
        <fullName evidence="4">Uncharacterized protein</fullName>
    </submittedName>
</protein>
<dbReference type="OMA" id="CECECDY"/>
<feature type="signal peptide" evidence="3">
    <location>
        <begin position="1"/>
        <end position="26"/>
    </location>
</feature>
<keyword evidence="5" id="KW-1185">Reference proteome</keyword>
<keyword evidence="2" id="KW-1133">Transmembrane helix</keyword>
<dbReference type="Proteomes" id="UP000005408">
    <property type="component" value="Unassembled WGS sequence"/>
</dbReference>
<evidence type="ECO:0000256" key="1">
    <source>
        <dbReference type="SAM" id="Coils"/>
    </source>
</evidence>
<feature type="transmembrane region" description="Helical" evidence="2">
    <location>
        <begin position="106"/>
        <end position="125"/>
    </location>
</feature>
<keyword evidence="2" id="KW-0812">Transmembrane</keyword>
<dbReference type="AlphaFoldDB" id="A0A8W8J4R7"/>
<dbReference type="EnsemblMetazoa" id="G17243.3">
    <property type="protein sequence ID" value="G17243.3:cds"/>
    <property type="gene ID" value="G17243"/>
</dbReference>
<feature type="coiled-coil region" evidence="1">
    <location>
        <begin position="59"/>
        <end position="89"/>
    </location>
</feature>
<feature type="chain" id="PRO_5042430964" evidence="3">
    <location>
        <begin position="27"/>
        <end position="141"/>
    </location>
</feature>
<keyword evidence="2" id="KW-0472">Membrane</keyword>
<dbReference type="EnsemblMetazoa" id="G17243.5">
    <property type="protein sequence ID" value="G17243.5:cds"/>
    <property type="gene ID" value="G17243"/>
</dbReference>
<proteinExistence type="predicted"/>